<evidence type="ECO:0000313" key="3">
    <source>
        <dbReference type="Proteomes" id="UP000236910"/>
    </source>
</evidence>
<dbReference type="InterPro" id="IPR017896">
    <property type="entry name" value="4Fe4S_Fe-S-bd"/>
</dbReference>
<sequence length="138" mass="15485">GDLTKTDDDDFGVLFSSNDLLSLDSVISVLIGFRSSDIESNKLGSIYDLGHGLLKEVVIDGEDFIKLRKELTKKLKFKKYFDKKIHPQLINQDKEIESISIFCPTGAIENKNSQYSINKSKCIKCNFCVELAPSAFDV</sequence>
<feature type="non-terminal residue" evidence="2">
    <location>
        <position position="1"/>
    </location>
</feature>
<dbReference type="Proteomes" id="UP000236910">
    <property type="component" value="Unassembled WGS sequence"/>
</dbReference>
<evidence type="ECO:0000313" key="2">
    <source>
        <dbReference type="EMBL" id="PMP82599.1"/>
    </source>
</evidence>
<accession>A0A2J6X6R2</accession>
<proteinExistence type="predicted"/>
<evidence type="ECO:0000259" key="1">
    <source>
        <dbReference type="PROSITE" id="PS51379"/>
    </source>
</evidence>
<feature type="domain" description="4Fe-4S ferredoxin-type" evidence="1">
    <location>
        <begin position="113"/>
        <end position="138"/>
    </location>
</feature>
<gene>
    <name evidence="2" type="ORF">C0175_03315</name>
</gene>
<dbReference type="EMBL" id="PNIX01000192">
    <property type="protein sequence ID" value="PMP82599.1"/>
    <property type="molecule type" value="Genomic_DNA"/>
</dbReference>
<reference evidence="2 3" key="1">
    <citation type="submission" date="2018-01" db="EMBL/GenBank/DDBJ databases">
        <title>Metagenomic assembled genomes from two thermal pools in the Uzon Caldera, Kamchatka, Russia.</title>
        <authorList>
            <person name="Wilkins L."/>
            <person name="Ettinger C."/>
        </authorList>
    </citation>
    <scope>NUCLEOTIDE SEQUENCE [LARGE SCALE GENOMIC DNA]</scope>
    <source>
        <strain evidence="2">ARK-10</strain>
    </source>
</reference>
<organism evidence="2 3">
    <name type="scientific">Caldisericum exile</name>
    <dbReference type="NCBI Taxonomy" id="693075"/>
    <lineage>
        <taxon>Bacteria</taxon>
        <taxon>Pseudomonadati</taxon>
        <taxon>Caldisericota/Cryosericota group</taxon>
        <taxon>Caldisericota</taxon>
        <taxon>Caldisericia</taxon>
        <taxon>Caldisericales</taxon>
        <taxon>Caldisericaceae</taxon>
        <taxon>Caldisericum</taxon>
    </lineage>
</organism>
<dbReference type="SUPFAM" id="SSF54862">
    <property type="entry name" value="4Fe-4S ferredoxins"/>
    <property type="match status" value="1"/>
</dbReference>
<protein>
    <recommendedName>
        <fullName evidence="1">4Fe-4S ferredoxin-type domain-containing protein</fullName>
    </recommendedName>
</protein>
<dbReference type="AlphaFoldDB" id="A0A2J6X6R2"/>
<name>A0A2J6X6R2_9BACT</name>
<dbReference type="PROSITE" id="PS51379">
    <property type="entry name" value="4FE4S_FER_2"/>
    <property type="match status" value="1"/>
</dbReference>
<dbReference type="Gene3D" id="3.30.70.20">
    <property type="match status" value="1"/>
</dbReference>
<comment type="caution">
    <text evidence="2">The sequence shown here is derived from an EMBL/GenBank/DDBJ whole genome shotgun (WGS) entry which is preliminary data.</text>
</comment>